<dbReference type="Proteomes" id="UP001281761">
    <property type="component" value="Unassembled WGS sequence"/>
</dbReference>
<name>A0ABQ9X3J2_9EUKA</name>
<protein>
    <submittedName>
        <fullName evidence="1">Uncharacterized protein</fullName>
    </submittedName>
</protein>
<reference evidence="1 2" key="1">
    <citation type="journal article" date="2022" name="bioRxiv">
        <title>Genomics of Preaxostyla Flagellates Illuminates Evolutionary Transitions and the Path Towards Mitochondrial Loss.</title>
        <authorList>
            <person name="Novak L.V.F."/>
            <person name="Treitli S.C."/>
            <person name="Pyrih J."/>
            <person name="Halakuc P."/>
            <person name="Pipaliya S.V."/>
            <person name="Vacek V."/>
            <person name="Brzon O."/>
            <person name="Soukal P."/>
            <person name="Eme L."/>
            <person name="Dacks J.B."/>
            <person name="Karnkowska A."/>
            <person name="Elias M."/>
            <person name="Hampl V."/>
        </authorList>
    </citation>
    <scope>NUCLEOTIDE SEQUENCE [LARGE SCALE GENOMIC DNA]</scope>
    <source>
        <strain evidence="1">NAU3</strain>
        <tissue evidence="1">Gut</tissue>
    </source>
</reference>
<sequence length="180" mass="20031">MTLFKSYSPDEWEKNGDTYTLLANGPHTLQSGAILEGIWKVVIQPLTDEGGLHIGVINTSVIDETQHKTSWSFSTSASFVLKEGTVNTHGWEVTRKAANKPVQEGEQFAIELNLYNRTLHQYVDGKQQLHYICDVPRPAALVIGSMKAGDSFRVVSFEELPKKHDLPDGVAHPVGFRPMK</sequence>
<evidence type="ECO:0000313" key="2">
    <source>
        <dbReference type="Proteomes" id="UP001281761"/>
    </source>
</evidence>
<gene>
    <name evidence="1" type="ORF">BLNAU_18697</name>
</gene>
<keyword evidence="2" id="KW-1185">Reference proteome</keyword>
<accession>A0ABQ9X3J2</accession>
<proteinExistence type="predicted"/>
<dbReference type="EMBL" id="JARBJD010000230">
    <property type="protein sequence ID" value="KAK2946336.1"/>
    <property type="molecule type" value="Genomic_DNA"/>
</dbReference>
<organism evidence="1 2">
    <name type="scientific">Blattamonas nauphoetae</name>
    <dbReference type="NCBI Taxonomy" id="2049346"/>
    <lineage>
        <taxon>Eukaryota</taxon>
        <taxon>Metamonada</taxon>
        <taxon>Preaxostyla</taxon>
        <taxon>Oxymonadida</taxon>
        <taxon>Blattamonas</taxon>
    </lineage>
</organism>
<evidence type="ECO:0000313" key="1">
    <source>
        <dbReference type="EMBL" id="KAK2946336.1"/>
    </source>
</evidence>
<comment type="caution">
    <text evidence="1">The sequence shown here is derived from an EMBL/GenBank/DDBJ whole genome shotgun (WGS) entry which is preliminary data.</text>
</comment>